<dbReference type="GO" id="GO:0000775">
    <property type="term" value="C:chromosome, centromeric region"/>
    <property type="evidence" value="ECO:0007669"/>
    <property type="project" value="TreeGrafter"/>
</dbReference>
<protein>
    <recommendedName>
        <fullName evidence="2">Sister chromatid cohesion protein DCC1</fullName>
    </recommendedName>
</protein>
<organism evidence="4 5">
    <name type="scientific">Tropilaelaps mercedesae</name>
    <dbReference type="NCBI Taxonomy" id="418985"/>
    <lineage>
        <taxon>Eukaryota</taxon>
        <taxon>Metazoa</taxon>
        <taxon>Ecdysozoa</taxon>
        <taxon>Arthropoda</taxon>
        <taxon>Chelicerata</taxon>
        <taxon>Arachnida</taxon>
        <taxon>Acari</taxon>
        <taxon>Parasitiformes</taxon>
        <taxon>Mesostigmata</taxon>
        <taxon>Gamasina</taxon>
        <taxon>Dermanyssoidea</taxon>
        <taxon>Laelapidae</taxon>
        <taxon>Tropilaelaps</taxon>
    </lineage>
</organism>
<dbReference type="InParanoid" id="A0A1V9X1G8"/>
<keyword evidence="5" id="KW-1185">Reference proteome</keyword>
<evidence type="ECO:0000256" key="2">
    <source>
        <dbReference type="ARBA" id="ARBA00017682"/>
    </source>
</evidence>
<sequence length="381" mass="43094">MAPPARRSLAEISAKLTRAKLSREDMQPVTQSVFFHPEANDDVLLIEVDAHLLEEAKGGGIIIRGDPDDELVLCTGTQTYSVREAEISNSLLVVPGLQLASKGRPLTGGTSTDDGVHTLQVLKTLHLYWEPRAIRPSPRKLHRLLAQSEFRGVELECDIQTSALLSLSGLLEQVQASEKELLEMLQSLPVAEVDGHFRLLGFEYHFRILEFMLTSIESNSMLPNNIDVDLVIEEVSELEPRAIVQAVVSWYVKDQVLLKERVSRTQAEALLRSGESFNLEQFLATWQQSLPEGLTTDVTYLYGISYVDEDRQRPTIHYLSVWDLPEAENARFDTLLRLKTYWKLDEIGPYISDLSLRSVNSLLLKYARSFRKNGQVLYSKK</sequence>
<dbReference type="InterPro" id="IPR019128">
    <property type="entry name" value="Dcc1"/>
</dbReference>
<accession>A0A1V9X1G8</accession>
<gene>
    <name evidence="4" type="ORF">BIW11_13636</name>
</gene>
<dbReference type="GO" id="GO:0000785">
    <property type="term" value="C:chromatin"/>
    <property type="evidence" value="ECO:0007669"/>
    <property type="project" value="TreeGrafter"/>
</dbReference>
<name>A0A1V9X1G8_9ACAR</name>
<reference evidence="4 5" key="1">
    <citation type="journal article" date="2017" name="Gigascience">
        <title>Draft genome of the honey bee ectoparasitic mite, Tropilaelaps mercedesae, is shaped by the parasitic life history.</title>
        <authorList>
            <person name="Dong X."/>
            <person name="Armstrong S.D."/>
            <person name="Xia D."/>
            <person name="Makepeace B.L."/>
            <person name="Darby A.C."/>
            <person name="Kadowaki T."/>
        </authorList>
    </citation>
    <scope>NUCLEOTIDE SEQUENCE [LARGE SCALE GENOMIC DNA]</scope>
    <source>
        <strain evidence="4">Wuxi-XJTLU</strain>
    </source>
</reference>
<evidence type="ECO:0000256" key="1">
    <source>
        <dbReference type="ARBA" id="ARBA00007017"/>
    </source>
</evidence>
<dbReference type="GO" id="GO:0031390">
    <property type="term" value="C:Ctf18 RFC-like complex"/>
    <property type="evidence" value="ECO:0007669"/>
    <property type="project" value="InterPro"/>
</dbReference>
<dbReference type="AlphaFoldDB" id="A0A1V9X1G8"/>
<dbReference type="OrthoDB" id="5199543at2759"/>
<dbReference type="EMBL" id="MNPL01029437">
    <property type="protein sequence ID" value="OQR67251.1"/>
    <property type="molecule type" value="Genomic_DNA"/>
</dbReference>
<dbReference type="Proteomes" id="UP000192247">
    <property type="component" value="Unassembled WGS sequence"/>
</dbReference>
<comment type="similarity">
    <text evidence="1">Belongs to the DCC1 family.</text>
</comment>
<keyword evidence="3" id="KW-0235">DNA replication</keyword>
<evidence type="ECO:0000256" key="3">
    <source>
        <dbReference type="ARBA" id="ARBA00022705"/>
    </source>
</evidence>
<dbReference type="GO" id="GO:0006260">
    <property type="term" value="P:DNA replication"/>
    <property type="evidence" value="ECO:0007669"/>
    <property type="project" value="UniProtKB-KW"/>
</dbReference>
<dbReference type="FunCoup" id="A0A1V9X1G8">
    <property type="interactions" value="1147"/>
</dbReference>
<evidence type="ECO:0000313" key="5">
    <source>
        <dbReference type="Proteomes" id="UP000192247"/>
    </source>
</evidence>
<dbReference type="PANTHER" id="PTHR13395">
    <property type="entry name" value="SISTER CHROMATID COHESION PROTEIN DCC1-RELATED"/>
    <property type="match status" value="1"/>
</dbReference>
<dbReference type="GO" id="GO:0034088">
    <property type="term" value="P:maintenance of mitotic sister chromatid cohesion"/>
    <property type="evidence" value="ECO:0007669"/>
    <property type="project" value="TreeGrafter"/>
</dbReference>
<dbReference type="STRING" id="418985.A0A1V9X1G8"/>
<dbReference type="Pfam" id="PF09724">
    <property type="entry name" value="Dcc1"/>
    <property type="match status" value="1"/>
</dbReference>
<evidence type="ECO:0000313" key="4">
    <source>
        <dbReference type="EMBL" id="OQR67251.1"/>
    </source>
</evidence>
<comment type="caution">
    <text evidence="4">The sequence shown here is derived from an EMBL/GenBank/DDBJ whole genome shotgun (WGS) entry which is preliminary data.</text>
</comment>
<proteinExistence type="inferred from homology"/>
<dbReference type="PANTHER" id="PTHR13395:SF6">
    <property type="entry name" value="SISTER CHROMATID COHESION PROTEIN DCC1"/>
    <property type="match status" value="1"/>
</dbReference>